<accession>A0A4V3HHG1</accession>
<feature type="site" description="Important for substrate specificity" evidence="6">
    <location>
        <position position="15"/>
    </location>
</feature>
<evidence type="ECO:0000256" key="6">
    <source>
        <dbReference type="HAMAP-Rule" id="MF_00528"/>
    </source>
</evidence>
<dbReference type="OrthoDB" id="9807767at2"/>
<dbReference type="HAMAP" id="MF_00528">
    <property type="entry name" value="Maf"/>
    <property type="match status" value="1"/>
</dbReference>
<dbReference type="FunFam" id="3.90.950.10:FF:000005">
    <property type="entry name" value="7-methyl-GTP pyrophosphatase"/>
    <property type="match status" value="1"/>
</dbReference>
<keyword evidence="8" id="KW-1185">Reference proteome</keyword>
<dbReference type="Pfam" id="PF02545">
    <property type="entry name" value="Maf"/>
    <property type="match status" value="1"/>
</dbReference>
<dbReference type="InterPro" id="IPR003697">
    <property type="entry name" value="Maf-like"/>
</dbReference>
<keyword evidence="5 6" id="KW-0546">Nucleotide metabolism</keyword>
<evidence type="ECO:0000256" key="4">
    <source>
        <dbReference type="ARBA" id="ARBA00022801"/>
    </source>
</evidence>
<dbReference type="Proteomes" id="UP000295066">
    <property type="component" value="Unassembled WGS sequence"/>
</dbReference>
<dbReference type="CDD" id="cd00555">
    <property type="entry name" value="Maf"/>
    <property type="match status" value="1"/>
</dbReference>
<evidence type="ECO:0000256" key="3">
    <source>
        <dbReference type="ARBA" id="ARBA00022490"/>
    </source>
</evidence>
<keyword evidence="3 6" id="KW-0963">Cytoplasm</keyword>
<evidence type="ECO:0000256" key="1">
    <source>
        <dbReference type="ARBA" id="ARBA00001968"/>
    </source>
</evidence>
<feature type="site" description="Important for substrate specificity" evidence="6">
    <location>
        <position position="73"/>
    </location>
</feature>
<dbReference type="AlphaFoldDB" id="A0A4V3HHG1"/>
<dbReference type="GO" id="GO:0036221">
    <property type="term" value="F:UTP diphosphatase activity"/>
    <property type="evidence" value="ECO:0007669"/>
    <property type="project" value="RHEA"/>
</dbReference>
<proteinExistence type="inferred from homology"/>
<comment type="caution">
    <text evidence="6">Lacks conserved residue(s) required for the propagation of feature annotation.</text>
</comment>
<dbReference type="RefSeq" id="WP_133955558.1">
    <property type="nucleotide sequence ID" value="NZ_SORI01000001.1"/>
</dbReference>
<gene>
    <name evidence="7" type="ORF">C8D99_101281</name>
</gene>
<comment type="catalytic activity">
    <reaction evidence="6">
        <text>UTP + H2O = UMP + diphosphate + H(+)</text>
        <dbReference type="Rhea" id="RHEA:29395"/>
        <dbReference type="ChEBI" id="CHEBI:15377"/>
        <dbReference type="ChEBI" id="CHEBI:15378"/>
        <dbReference type="ChEBI" id="CHEBI:33019"/>
        <dbReference type="ChEBI" id="CHEBI:46398"/>
        <dbReference type="ChEBI" id="CHEBI:57865"/>
        <dbReference type="EC" id="3.6.1.9"/>
    </reaction>
</comment>
<evidence type="ECO:0000313" key="7">
    <source>
        <dbReference type="EMBL" id="TDY65131.1"/>
    </source>
</evidence>
<dbReference type="PANTHER" id="PTHR43213">
    <property type="entry name" value="BIFUNCTIONAL DTTP/UTP PYROPHOSPHATASE/METHYLTRANSFERASE PROTEIN-RELATED"/>
    <property type="match status" value="1"/>
</dbReference>
<organism evidence="7 8">
    <name type="scientific">Aminivibrio pyruvatiphilus</name>
    <dbReference type="NCBI Taxonomy" id="1005740"/>
    <lineage>
        <taxon>Bacteria</taxon>
        <taxon>Thermotogati</taxon>
        <taxon>Synergistota</taxon>
        <taxon>Synergistia</taxon>
        <taxon>Synergistales</taxon>
        <taxon>Aminobacteriaceae</taxon>
        <taxon>Aminivibrio</taxon>
    </lineage>
</organism>
<dbReference type="NCBIfam" id="TIGR00172">
    <property type="entry name" value="maf"/>
    <property type="match status" value="1"/>
</dbReference>
<dbReference type="Gene3D" id="3.90.950.10">
    <property type="match status" value="1"/>
</dbReference>
<protein>
    <recommendedName>
        <fullName evidence="6">dTTP/UTP pyrophosphatase</fullName>
        <shortName evidence="6">dTTPase/UTPase</shortName>
        <ecNumber evidence="6">3.6.1.9</ecNumber>
    </recommendedName>
    <alternativeName>
        <fullName evidence="6">Nucleoside triphosphate pyrophosphatase</fullName>
    </alternativeName>
    <alternativeName>
        <fullName evidence="6">Nucleotide pyrophosphatase</fullName>
        <shortName evidence="6">Nucleotide PPase</shortName>
    </alternativeName>
</protein>
<evidence type="ECO:0000256" key="5">
    <source>
        <dbReference type="ARBA" id="ARBA00023080"/>
    </source>
</evidence>
<dbReference type="PANTHER" id="PTHR43213:SF5">
    <property type="entry name" value="BIFUNCTIONAL DTTP_UTP PYROPHOSPHATASE_METHYLTRANSFERASE PROTEIN-RELATED"/>
    <property type="match status" value="1"/>
</dbReference>
<evidence type="ECO:0000256" key="2">
    <source>
        <dbReference type="ARBA" id="ARBA00004496"/>
    </source>
</evidence>
<feature type="site" description="Important for substrate specificity" evidence="6">
    <location>
        <position position="155"/>
    </location>
</feature>
<evidence type="ECO:0000313" key="8">
    <source>
        <dbReference type="Proteomes" id="UP000295066"/>
    </source>
</evidence>
<comment type="caution">
    <text evidence="7">The sequence shown here is derived from an EMBL/GenBank/DDBJ whole genome shotgun (WGS) entry which is preliminary data.</text>
</comment>
<comment type="function">
    <text evidence="6">Nucleoside triphosphate pyrophosphatase that hydrolyzes dTTP and UTP. May have a dual role in cell division arrest and in preventing the incorporation of modified nucleotides into cellular nucleic acids.</text>
</comment>
<dbReference type="PIRSF" id="PIRSF006305">
    <property type="entry name" value="Maf"/>
    <property type="match status" value="1"/>
</dbReference>
<keyword evidence="4 6" id="KW-0378">Hydrolase</keyword>
<dbReference type="GO" id="GO:0036218">
    <property type="term" value="F:dTTP diphosphatase activity"/>
    <property type="evidence" value="ECO:0007669"/>
    <property type="project" value="RHEA"/>
</dbReference>
<reference evidence="7 8" key="1">
    <citation type="submission" date="2019-03" db="EMBL/GenBank/DDBJ databases">
        <title>Genomic Encyclopedia of Type Strains, Phase IV (KMG-IV): sequencing the most valuable type-strain genomes for metagenomic binning, comparative biology and taxonomic classification.</title>
        <authorList>
            <person name="Goeker M."/>
        </authorList>
    </citation>
    <scope>NUCLEOTIDE SEQUENCE [LARGE SCALE GENOMIC DNA]</scope>
    <source>
        <strain evidence="7 8">DSM 25964</strain>
    </source>
</reference>
<dbReference type="GO" id="GO:0005737">
    <property type="term" value="C:cytoplasm"/>
    <property type="evidence" value="ECO:0007669"/>
    <property type="project" value="UniProtKB-SubCell"/>
</dbReference>
<dbReference type="GO" id="GO:0009117">
    <property type="term" value="P:nucleotide metabolic process"/>
    <property type="evidence" value="ECO:0007669"/>
    <property type="project" value="UniProtKB-KW"/>
</dbReference>
<comment type="catalytic activity">
    <reaction evidence="6">
        <text>dTTP + H2O = dTMP + diphosphate + H(+)</text>
        <dbReference type="Rhea" id="RHEA:28534"/>
        <dbReference type="ChEBI" id="CHEBI:15377"/>
        <dbReference type="ChEBI" id="CHEBI:15378"/>
        <dbReference type="ChEBI" id="CHEBI:33019"/>
        <dbReference type="ChEBI" id="CHEBI:37568"/>
        <dbReference type="ChEBI" id="CHEBI:63528"/>
        <dbReference type="EC" id="3.6.1.9"/>
    </reaction>
</comment>
<feature type="active site" description="Proton acceptor" evidence="6">
    <location>
        <position position="72"/>
    </location>
</feature>
<dbReference type="EMBL" id="SORI01000001">
    <property type="protein sequence ID" value="TDY65131.1"/>
    <property type="molecule type" value="Genomic_DNA"/>
</dbReference>
<dbReference type="InterPro" id="IPR029001">
    <property type="entry name" value="ITPase-like_fam"/>
</dbReference>
<comment type="similarity">
    <text evidence="6">Belongs to the Maf family. YhdE subfamily.</text>
</comment>
<sequence length="199" mass="21411">MGRPLELVLASGSPRRRELLSSLGWTFSVLVPSVDESLLPGESPGEAVKRLSREKAETAAKECPGRWVVAADTVVAIGDRILGKPSSREEALEMLTVLNGRTHSVFTGVTVDSPRGKETAAERTDVVFRELPEDALRAYAASGEGDDKAGAYAIQGLGALLVDSIRGDYFNVVGLPLCRLSRMLESLGFSLADQWRKTP</sequence>
<comment type="cofactor">
    <cofactor evidence="1 6">
        <name>a divalent metal cation</name>
        <dbReference type="ChEBI" id="CHEBI:60240"/>
    </cofactor>
</comment>
<name>A0A4V3HHG1_9BACT</name>
<comment type="subcellular location">
    <subcellularLocation>
        <location evidence="2 6">Cytoplasm</location>
    </subcellularLocation>
</comment>
<dbReference type="EC" id="3.6.1.9" evidence="6"/>
<dbReference type="SUPFAM" id="SSF52972">
    <property type="entry name" value="ITPase-like"/>
    <property type="match status" value="1"/>
</dbReference>